<dbReference type="EMBL" id="JAGPXC010000002">
    <property type="protein sequence ID" value="KAH6658641.1"/>
    <property type="molecule type" value="Genomic_DNA"/>
</dbReference>
<dbReference type="GeneID" id="70128648"/>
<protein>
    <submittedName>
        <fullName evidence="1">Uncharacterized protein</fullName>
    </submittedName>
</protein>
<comment type="caution">
    <text evidence="1">The sequence shown here is derived from an EMBL/GenBank/DDBJ whole genome shotgun (WGS) entry which is preliminary data.</text>
</comment>
<proteinExistence type="predicted"/>
<dbReference type="Proteomes" id="UP000758603">
    <property type="component" value="Unassembled WGS sequence"/>
</dbReference>
<evidence type="ECO:0000313" key="1">
    <source>
        <dbReference type="EMBL" id="KAH6658641.1"/>
    </source>
</evidence>
<reference evidence="1" key="1">
    <citation type="journal article" date="2021" name="Nat. Commun.">
        <title>Genetic determinants of endophytism in the Arabidopsis root mycobiome.</title>
        <authorList>
            <person name="Mesny F."/>
            <person name="Miyauchi S."/>
            <person name="Thiergart T."/>
            <person name="Pickel B."/>
            <person name="Atanasova L."/>
            <person name="Karlsson M."/>
            <person name="Huettel B."/>
            <person name="Barry K.W."/>
            <person name="Haridas S."/>
            <person name="Chen C."/>
            <person name="Bauer D."/>
            <person name="Andreopoulos W."/>
            <person name="Pangilinan J."/>
            <person name="LaButti K."/>
            <person name="Riley R."/>
            <person name="Lipzen A."/>
            <person name="Clum A."/>
            <person name="Drula E."/>
            <person name="Henrissat B."/>
            <person name="Kohler A."/>
            <person name="Grigoriev I.V."/>
            <person name="Martin F.M."/>
            <person name="Hacquard S."/>
        </authorList>
    </citation>
    <scope>NUCLEOTIDE SEQUENCE</scope>
    <source>
        <strain evidence="1">MPI-SDFR-AT-0073</strain>
    </source>
</reference>
<keyword evidence="2" id="KW-1185">Reference proteome</keyword>
<dbReference type="AlphaFoldDB" id="A0A9P9A2W6"/>
<organism evidence="1 2">
    <name type="scientific">Truncatella angustata</name>
    <dbReference type="NCBI Taxonomy" id="152316"/>
    <lineage>
        <taxon>Eukaryota</taxon>
        <taxon>Fungi</taxon>
        <taxon>Dikarya</taxon>
        <taxon>Ascomycota</taxon>
        <taxon>Pezizomycotina</taxon>
        <taxon>Sordariomycetes</taxon>
        <taxon>Xylariomycetidae</taxon>
        <taxon>Amphisphaeriales</taxon>
        <taxon>Sporocadaceae</taxon>
        <taxon>Truncatella</taxon>
    </lineage>
</organism>
<evidence type="ECO:0000313" key="2">
    <source>
        <dbReference type="Proteomes" id="UP000758603"/>
    </source>
</evidence>
<accession>A0A9P9A2W6</accession>
<name>A0A9P9A2W6_9PEZI</name>
<gene>
    <name evidence="1" type="ORF">BKA67DRAFT_533768</name>
</gene>
<sequence>MDQLKSIRKRTDTLLRILRMVPNIKFLANTLWQPSYALLLAEDEMKLKEIQDMPDETVYKELCRFLETPDEEFISIRIALLTIIDSWETIMAIKKDYDVHGLVRNKVWNDELLDEDDEALEQGLDQRELLVVAKAIVYRAALSYLSSGLDERFDASGKDNVTSKANITT</sequence>
<dbReference type="RefSeq" id="XP_045962875.1">
    <property type="nucleotide sequence ID" value="XM_046099756.1"/>
</dbReference>